<gene>
    <name evidence="3" type="ORF">D2V17_20235</name>
</gene>
<evidence type="ECO:0000256" key="1">
    <source>
        <dbReference type="SAM" id="Coils"/>
    </source>
</evidence>
<dbReference type="GO" id="GO:0000731">
    <property type="term" value="P:DNA synthesis involved in DNA repair"/>
    <property type="evidence" value="ECO:0007669"/>
    <property type="project" value="TreeGrafter"/>
</dbReference>
<feature type="domain" description="Protein CR006 P-loop" evidence="2">
    <location>
        <begin position="391"/>
        <end position="711"/>
    </location>
</feature>
<dbReference type="CDD" id="cd00267">
    <property type="entry name" value="ABC_ATPase"/>
    <property type="match status" value="1"/>
</dbReference>
<proteinExistence type="predicted"/>
<sequence length="880" mass="95638">MATEPIDDIEDWSKKLAPWRQDTLRRLAISTDLTDGDLDELLAMIKQAAGFNLANPAATPEPFVKAHFGGGKQKPVVLKGIANVENVNRLVPKAGLAFCPTALTVIYGRNGSGKSGFVRILRTACRTRVEKADKLKVLSDVYGGSTGPQAADIIIDEGSGDAPIAWTSGMTARPELMQVAVFDTLSAQLYVDGGNQIRYLPFGLALPHRLNAVCLKLKERIDAERATAVGNKVSLTAIAFPLQRNTKAQTFDRMLTKTTNDAKIDEAATFAPSDQERLDEIIAVLSAGASAVADLNALIGWVDAIASECETAATAYADASLATFTNLRETAVTARKTAQLSAGALFTDEPLPGVGCETWRALWNAARDYSVSEAYVGSDFPVLASGTSPAACVLCQQPLLDDGAQRMQRFQKYMDDTLDVAATKAEKAREDAAAALAPLTQLRAEGFTDRVEQVRQRDADLADAVASFQAAVIQRRTDAAARLAGEDSVPVPAFTSPHIELKALGQKLRDEKESLAKAGEADERDKLTSEKAELEDKKILAANRAKLVTRRDLLVTDAAYDKALGEVQTRGITQRANELVDTHLTSAVITQFDAERERFDIMHLKVGLSRKSGQTKAEFEIDPQTKLTKVTSEILSEGEQRALALAGFLTEVALTDGSGPIVVDDPVSSLDRDRSARVAERLAEEACERQVIVFTHDIIFFNELCTAAENRGIEPVTIALFGDKDAAGKIDPAGMVWKGLNVAKRIGKIKNDFAPLPKLLATSPAEYEYKVKHLYGRLRDTYERAVEEVIFRDIVRRGTDVIQTQLLRYVTLSDALAIRFHEGMTKANTHSHDNPAADTVPVPKPDEFLADISALEKLVEDLKTESQVAEAARPQMKPKK</sequence>
<dbReference type="InterPro" id="IPR027417">
    <property type="entry name" value="P-loop_NTPase"/>
</dbReference>
<dbReference type="Proteomes" id="UP000265366">
    <property type="component" value="Unassembled WGS sequence"/>
</dbReference>
<evidence type="ECO:0000313" key="4">
    <source>
        <dbReference type="Proteomes" id="UP000265366"/>
    </source>
</evidence>
<evidence type="ECO:0000313" key="3">
    <source>
        <dbReference type="EMBL" id="RIV80179.1"/>
    </source>
</evidence>
<comment type="caution">
    <text evidence="3">The sequence shown here is derived from an EMBL/GenBank/DDBJ whole genome shotgun (WGS) entry which is preliminary data.</text>
</comment>
<reference evidence="3 4" key="1">
    <citation type="submission" date="2018-08" db="EMBL/GenBank/DDBJ databases">
        <title>Erythrobacter zhengii sp.nov., a bacterium isolated from deep-sea sediment.</title>
        <authorList>
            <person name="Fang C."/>
            <person name="Wu Y.-H."/>
            <person name="Sun C."/>
            <person name="Wang H."/>
            <person name="Cheng H."/>
            <person name="Meng F.-X."/>
            <person name="Wang C.-S."/>
            <person name="Xu X.-W."/>
        </authorList>
    </citation>
    <scope>NUCLEOTIDE SEQUENCE [LARGE SCALE GENOMIC DNA]</scope>
    <source>
        <strain evidence="3 4">CCTCC AB 2015396</strain>
    </source>
</reference>
<dbReference type="Gene3D" id="3.40.50.300">
    <property type="entry name" value="P-loop containing nucleotide triphosphate hydrolases"/>
    <property type="match status" value="1"/>
</dbReference>
<feature type="coiled-coil region" evidence="1">
    <location>
        <begin position="517"/>
        <end position="544"/>
    </location>
</feature>
<dbReference type="EMBL" id="QXFM01000144">
    <property type="protein sequence ID" value="RIV80179.1"/>
    <property type="molecule type" value="Genomic_DNA"/>
</dbReference>
<keyword evidence="1" id="KW-0175">Coiled coil</keyword>
<dbReference type="OrthoDB" id="9789562at2"/>
<keyword evidence="4" id="KW-1185">Reference proteome</keyword>
<name>A0A3A1P0H6_9SPHN</name>
<dbReference type="PANTHER" id="PTHR32182">
    <property type="entry name" value="DNA REPLICATION AND REPAIR PROTEIN RECF"/>
    <property type="match status" value="1"/>
</dbReference>
<evidence type="ECO:0000259" key="2">
    <source>
        <dbReference type="Pfam" id="PF13166"/>
    </source>
</evidence>
<dbReference type="Pfam" id="PF13166">
    <property type="entry name" value="AAA_13"/>
    <property type="match status" value="1"/>
</dbReference>
<organism evidence="3 4">
    <name type="scientific">Aurantiacibacter xanthus</name>
    <dbReference type="NCBI Taxonomy" id="1784712"/>
    <lineage>
        <taxon>Bacteria</taxon>
        <taxon>Pseudomonadati</taxon>
        <taxon>Pseudomonadota</taxon>
        <taxon>Alphaproteobacteria</taxon>
        <taxon>Sphingomonadales</taxon>
        <taxon>Erythrobacteraceae</taxon>
        <taxon>Aurantiacibacter</taxon>
    </lineage>
</organism>
<dbReference type="GO" id="GO:0006302">
    <property type="term" value="P:double-strand break repair"/>
    <property type="evidence" value="ECO:0007669"/>
    <property type="project" value="TreeGrafter"/>
</dbReference>
<dbReference type="InterPro" id="IPR026866">
    <property type="entry name" value="CR006_AAA"/>
</dbReference>
<protein>
    <recommendedName>
        <fullName evidence="2">Protein CR006 P-loop domain-containing protein</fullName>
    </recommendedName>
</protein>
<dbReference type="PANTHER" id="PTHR32182:SF0">
    <property type="entry name" value="DNA REPLICATION AND REPAIR PROTEIN RECF"/>
    <property type="match status" value="1"/>
</dbReference>
<accession>A0A3A1P0H6</accession>
<dbReference type="AlphaFoldDB" id="A0A3A1P0H6"/>
<dbReference type="SUPFAM" id="SSF52540">
    <property type="entry name" value="P-loop containing nucleoside triphosphate hydrolases"/>
    <property type="match status" value="1"/>
</dbReference>